<proteinExistence type="predicted"/>
<evidence type="ECO:0008006" key="3">
    <source>
        <dbReference type="Google" id="ProtNLM"/>
    </source>
</evidence>
<dbReference type="Proteomes" id="UP001223420">
    <property type="component" value="Unassembled WGS sequence"/>
</dbReference>
<comment type="caution">
    <text evidence="1">The sequence shown here is derived from an EMBL/GenBank/DDBJ whole genome shotgun (WGS) entry which is preliminary data.</text>
</comment>
<reference evidence="1" key="1">
    <citation type="submission" date="2023-07" db="EMBL/GenBank/DDBJ databases">
        <title>Genomic Encyclopedia of Type Strains, Phase IV (KMG-IV): sequencing the most valuable type-strain genomes for metagenomic binning, comparative biology and taxonomic classification.</title>
        <authorList>
            <person name="Goeker M."/>
        </authorList>
    </citation>
    <scope>NUCLEOTIDE SEQUENCE</scope>
    <source>
        <strain evidence="1">DSM 19569</strain>
    </source>
</reference>
<evidence type="ECO:0000313" key="1">
    <source>
        <dbReference type="EMBL" id="MDQ0544965.1"/>
    </source>
</evidence>
<organism evidence="1 2">
    <name type="scientific">Methylobacterium brachiatum</name>
    <dbReference type="NCBI Taxonomy" id="269660"/>
    <lineage>
        <taxon>Bacteria</taxon>
        <taxon>Pseudomonadati</taxon>
        <taxon>Pseudomonadota</taxon>
        <taxon>Alphaproteobacteria</taxon>
        <taxon>Hyphomicrobiales</taxon>
        <taxon>Methylobacteriaceae</taxon>
        <taxon>Methylobacterium</taxon>
    </lineage>
</organism>
<name>A0AAJ1WY64_9HYPH</name>
<sequence>MVRNNTVLFDACRDWPPPFSESLPSLSSRTLPRRSRVSAIGQLVTTTDQRRVVFQSMIECHSALHLLADPEVETLIDQPPAITYTRGGRQHLHTFDFLAVLRSGQRVAVACKASIRAELKDLAGFYRSIAHQIPRSFADRIVIFTELSFSQADIYNVGLLHDCRRDVPGSSDAAIAQYVGRLYGRTTIASLVEATGLGADAFRAAIRAIGDRTLLPIQAGRWDYDTRVAPPAETEVAA</sequence>
<accession>A0AAJ1WY64</accession>
<gene>
    <name evidence="1" type="ORF">QO001_003903</name>
</gene>
<dbReference type="RefSeq" id="WP_230366725.1">
    <property type="nucleotide sequence ID" value="NZ_JAJALK010000007.1"/>
</dbReference>
<dbReference type="AlphaFoldDB" id="A0AAJ1WY64"/>
<protein>
    <recommendedName>
        <fullName evidence="3">TnsA endonuclease N-terminal domain-containing protein</fullName>
    </recommendedName>
</protein>
<dbReference type="EMBL" id="JAUSWL010000007">
    <property type="protein sequence ID" value="MDQ0544965.1"/>
    <property type="molecule type" value="Genomic_DNA"/>
</dbReference>
<evidence type="ECO:0000313" key="2">
    <source>
        <dbReference type="Proteomes" id="UP001223420"/>
    </source>
</evidence>